<keyword evidence="1" id="KW-1133">Transmembrane helix</keyword>
<evidence type="ECO:0000313" key="3">
    <source>
        <dbReference type="Proteomes" id="UP000632377"/>
    </source>
</evidence>
<dbReference type="RefSeq" id="WP_202747266.1">
    <property type="nucleotide sequence ID" value="NZ_JAESWC010000001.1"/>
</dbReference>
<accession>A0ABS1T5M6</accession>
<sequence length="257" mass="30409">MNYYYIFYSFLVYSFLGWTLEVIYHIYTEKRFVNRGFLYGPVCPIYGATSVLLILTLTSISSNIFYVYMGGAVAATLIELITGFLMELFFHTKWWDYSTEKFNFKGYICLRFSLFWGLLAIFFMKIINPIISNFTYWILNNFGQVLYNILLIIIIVDIALTINSLITFRRLFIEIQDVISETKINIDKLIEARLSKETILTIQQRINYLGDIKDRLAKRVSLRHRELLRAYPHLTSKRFEGAIEEIKKRIDKINIKK</sequence>
<protein>
    <recommendedName>
        <fullName evidence="4">ABC transporter permease</fullName>
    </recommendedName>
</protein>
<comment type="caution">
    <text evidence="2">The sequence shown here is derived from an EMBL/GenBank/DDBJ whole genome shotgun (WGS) entry which is preliminary data.</text>
</comment>
<dbReference type="Proteomes" id="UP000632377">
    <property type="component" value="Unassembled WGS sequence"/>
</dbReference>
<organism evidence="2 3">
    <name type="scientific">Clostridium rhizosphaerae</name>
    <dbReference type="NCBI Taxonomy" id="2803861"/>
    <lineage>
        <taxon>Bacteria</taxon>
        <taxon>Bacillati</taxon>
        <taxon>Bacillota</taxon>
        <taxon>Clostridia</taxon>
        <taxon>Eubacteriales</taxon>
        <taxon>Clostridiaceae</taxon>
        <taxon>Clostridium</taxon>
    </lineage>
</organism>
<evidence type="ECO:0008006" key="4">
    <source>
        <dbReference type="Google" id="ProtNLM"/>
    </source>
</evidence>
<reference evidence="2 3" key="1">
    <citation type="submission" date="2021-01" db="EMBL/GenBank/DDBJ databases">
        <title>Genome public.</title>
        <authorList>
            <person name="Liu C."/>
            <person name="Sun Q."/>
        </authorList>
    </citation>
    <scope>NUCLEOTIDE SEQUENCE [LARGE SCALE GENOMIC DNA]</scope>
    <source>
        <strain evidence="2 3">YIM B02515</strain>
    </source>
</reference>
<feature type="transmembrane region" description="Helical" evidence="1">
    <location>
        <begin position="36"/>
        <end position="60"/>
    </location>
</feature>
<keyword evidence="3" id="KW-1185">Reference proteome</keyword>
<feature type="transmembrane region" description="Helical" evidence="1">
    <location>
        <begin position="145"/>
        <end position="166"/>
    </location>
</feature>
<feature type="transmembrane region" description="Helical" evidence="1">
    <location>
        <begin position="6"/>
        <end position="24"/>
    </location>
</feature>
<dbReference type="EMBL" id="JAESWC010000001">
    <property type="protein sequence ID" value="MBL4934638.1"/>
    <property type="molecule type" value="Genomic_DNA"/>
</dbReference>
<gene>
    <name evidence="2" type="ORF">JK636_02575</name>
</gene>
<evidence type="ECO:0000256" key="1">
    <source>
        <dbReference type="SAM" id="Phobius"/>
    </source>
</evidence>
<dbReference type="InterPro" id="IPR010540">
    <property type="entry name" value="CmpB_TMEM229"/>
</dbReference>
<proteinExistence type="predicted"/>
<feature type="transmembrane region" description="Helical" evidence="1">
    <location>
        <begin position="112"/>
        <end position="139"/>
    </location>
</feature>
<evidence type="ECO:0000313" key="2">
    <source>
        <dbReference type="EMBL" id="MBL4934638.1"/>
    </source>
</evidence>
<keyword evidence="1" id="KW-0472">Membrane</keyword>
<feature type="transmembrane region" description="Helical" evidence="1">
    <location>
        <begin position="66"/>
        <end position="91"/>
    </location>
</feature>
<name>A0ABS1T5M6_9CLOT</name>
<dbReference type="Pfam" id="PF06541">
    <property type="entry name" value="ABC_trans_CmpB"/>
    <property type="match status" value="1"/>
</dbReference>
<keyword evidence="1" id="KW-0812">Transmembrane</keyword>